<evidence type="ECO:0000313" key="2">
    <source>
        <dbReference type="EMBL" id="AEI47192.1"/>
    </source>
</evidence>
<dbReference type="Pfam" id="PF15919">
    <property type="entry name" value="HicB_lk_antitox"/>
    <property type="match status" value="1"/>
</dbReference>
<dbReference type="SUPFAM" id="SSF143100">
    <property type="entry name" value="TTHA1013/TTHA0281-like"/>
    <property type="match status" value="1"/>
</dbReference>
<dbReference type="PANTHER" id="PTHR34504">
    <property type="entry name" value="ANTITOXIN HICB"/>
    <property type="match status" value="1"/>
</dbReference>
<dbReference type="InterPro" id="IPR035069">
    <property type="entry name" value="TTHA1013/TTHA0281-like"/>
</dbReference>
<evidence type="ECO:0000259" key="1">
    <source>
        <dbReference type="Pfam" id="PF15919"/>
    </source>
</evidence>
<protein>
    <submittedName>
        <fullName evidence="2">Uncharacterized protein family UPF0150</fullName>
    </submittedName>
</protein>
<dbReference type="AlphaFoldDB" id="A0A7U3ZH95"/>
<sequence>MKTHHFPILIEQDEDSIYIVTCPTFKGCHSYGKTIDEAIQNIREVIEMCMEEQQMDDSNKFIGFREIEIHQKASA</sequence>
<reference evidence="3" key="1">
    <citation type="submission" date="2011-06" db="EMBL/GenBank/DDBJ databases">
        <title>The complete genome of chromosome of Runella slithyformis DSM 19594.</title>
        <authorList>
            <consortium name="US DOE Joint Genome Institute (JGI-PGF)"/>
            <person name="Lucas S."/>
            <person name="Han J."/>
            <person name="Lapidus A."/>
            <person name="Bruce D."/>
            <person name="Goodwin L."/>
            <person name="Pitluck S."/>
            <person name="Peters L."/>
            <person name="Kyrpides N."/>
            <person name="Mavromatis K."/>
            <person name="Ivanova N."/>
            <person name="Ovchinnikova G."/>
            <person name="Zhang X."/>
            <person name="Misra M."/>
            <person name="Detter J.C."/>
            <person name="Tapia R."/>
            <person name="Han C."/>
            <person name="Land M."/>
            <person name="Hauser L."/>
            <person name="Markowitz V."/>
            <person name="Cheng J.-F."/>
            <person name="Hugenholtz P."/>
            <person name="Woyke T."/>
            <person name="Wu D."/>
            <person name="Tindall B."/>
            <person name="Faehrich R."/>
            <person name="Brambilla E."/>
            <person name="Klenk H.-P."/>
            <person name="Eisen J.A."/>
        </authorList>
    </citation>
    <scope>NUCLEOTIDE SEQUENCE [LARGE SCALE GENOMIC DNA]</scope>
    <source>
        <strain evidence="3">ATCC 29530 / DSM 19594 / LMG 11500 / NCIMB 11436 / LSU 4</strain>
    </source>
</reference>
<dbReference type="InterPro" id="IPR031807">
    <property type="entry name" value="HicB-like"/>
</dbReference>
<dbReference type="RefSeq" id="WP_013926514.1">
    <property type="nucleotide sequence ID" value="NC_015703.1"/>
</dbReference>
<reference evidence="2 3" key="2">
    <citation type="journal article" date="2012" name="Stand. Genomic Sci.">
        <title>Complete genome sequence of the aquatic bacterium Runella slithyformis type strain (LSU 4(T)).</title>
        <authorList>
            <person name="Copeland A."/>
            <person name="Zhang X."/>
            <person name="Misra M."/>
            <person name="Lapidus A."/>
            <person name="Nolan M."/>
            <person name="Lucas S."/>
            <person name="Deshpande S."/>
            <person name="Cheng J.F."/>
            <person name="Tapia R."/>
            <person name="Goodwin L.A."/>
            <person name="Pitluck S."/>
            <person name="Liolios K."/>
            <person name="Pagani I."/>
            <person name="Ivanova N."/>
            <person name="Mikhailova N."/>
            <person name="Pati A."/>
            <person name="Chen A."/>
            <person name="Palaniappan K."/>
            <person name="Land M."/>
            <person name="Hauser L."/>
            <person name="Pan C."/>
            <person name="Jeffries C.D."/>
            <person name="Detter J.C."/>
            <person name="Brambilla E.M."/>
            <person name="Rohde M."/>
            <person name="Djao O.D."/>
            <person name="Goker M."/>
            <person name="Sikorski J."/>
            <person name="Tindall B.J."/>
            <person name="Woyke T."/>
            <person name="Bristow J."/>
            <person name="Eisen J.A."/>
            <person name="Markowitz V."/>
            <person name="Hugenholtz P."/>
            <person name="Kyrpides N.C."/>
            <person name="Klenk H.P."/>
            <person name="Mavromatis K."/>
        </authorList>
    </citation>
    <scope>NUCLEOTIDE SEQUENCE [LARGE SCALE GENOMIC DNA]</scope>
    <source>
        <strain evidence="3">ATCC 29530 / DSM 19594 / LMG 11500 / NCIMB 11436 / LSU 4</strain>
    </source>
</reference>
<name>A0A7U3ZH95_RUNSL</name>
<proteinExistence type="predicted"/>
<gene>
    <name evidence="2" type="ordered locus">Runsl_0752</name>
</gene>
<keyword evidence="3" id="KW-1185">Reference proteome</keyword>
<evidence type="ECO:0000313" key="3">
    <source>
        <dbReference type="Proteomes" id="UP000000493"/>
    </source>
</evidence>
<accession>A0A7U3ZH95</accession>
<organism evidence="2 3">
    <name type="scientific">Runella slithyformis (strain ATCC 29530 / DSM 19594 / LMG 11500 / NCIMB 11436 / LSU 4)</name>
    <dbReference type="NCBI Taxonomy" id="761193"/>
    <lineage>
        <taxon>Bacteria</taxon>
        <taxon>Pseudomonadati</taxon>
        <taxon>Bacteroidota</taxon>
        <taxon>Cytophagia</taxon>
        <taxon>Cytophagales</taxon>
        <taxon>Spirosomataceae</taxon>
        <taxon>Runella</taxon>
    </lineage>
</organism>
<dbReference type="Proteomes" id="UP000000493">
    <property type="component" value="Chromosome"/>
</dbReference>
<dbReference type="InterPro" id="IPR051404">
    <property type="entry name" value="TA_system_antitoxin"/>
</dbReference>
<dbReference type="KEGG" id="rsi:Runsl_0752"/>
<dbReference type="EMBL" id="CP002859">
    <property type="protein sequence ID" value="AEI47192.1"/>
    <property type="molecule type" value="Genomic_DNA"/>
</dbReference>
<dbReference type="Gene3D" id="3.30.160.250">
    <property type="match status" value="1"/>
</dbReference>
<feature type="domain" description="HicB-like antitoxin of toxin-antitoxin system" evidence="1">
    <location>
        <begin position="6"/>
        <end position="69"/>
    </location>
</feature>
<dbReference type="PANTHER" id="PTHR34504:SF4">
    <property type="entry name" value="ANTITOXIN HICB"/>
    <property type="match status" value="1"/>
</dbReference>